<gene>
    <name evidence="3" type="ORF">J2X31_003717</name>
</gene>
<feature type="chain" id="PRO_5047022076" description="DUF6443 domain-containing protein" evidence="1">
    <location>
        <begin position="18"/>
        <end position="666"/>
    </location>
</feature>
<dbReference type="Pfam" id="PF20041">
    <property type="entry name" value="DUF6443"/>
    <property type="match status" value="1"/>
</dbReference>
<evidence type="ECO:0000313" key="3">
    <source>
        <dbReference type="EMBL" id="MDR6969683.1"/>
    </source>
</evidence>
<evidence type="ECO:0000256" key="1">
    <source>
        <dbReference type="SAM" id="SignalP"/>
    </source>
</evidence>
<protein>
    <recommendedName>
        <fullName evidence="2">DUF6443 domain-containing protein</fullName>
    </recommendedName>
</protein>
<dbReference type="EMBL" id="JAVDVI010000031">
    <property type="protein sequence ID" value="MDR6969683.1"/>
    <property type="molecule type" value="Genomic_DNA"/>
</dbReference>
<dbReference type="InterPro" id="IPR045619">
    <property type="entry name" value="DUF6443"/>
</dbReference>
<keyword evidence="4" id="KW-1185">Reference proteome</keyword>
<reference evidence="3 4" key="1">
    <citation type="submission" date="2023-07" db="EMBL/GenBank/DDBJ databases">
        <title>Sorghum-associated microbial communities from plants grown in Nebraska, USA.</title>
        <authorList>
            <person name="Schachtman D."/>
        </authorList>
    </citation>
    <scope>NUCLEOTIDE SEQUENCE [LARGE SCALE GENOMIC DNA]</scope>
    <source>
        <strain evidence="3 4">3773</strain>
    </source>
</reference>
<dbReference type="Gene3D" id="2.180.10.10">
    <property type="entry name" value="RHS repeat-associated core"/>
    <property type="match status" value="1"/>
</dbReference>
<feature type="domain" description="DUF6443" evidence="2">
    <location>
        <begin position="39"/>
        <end position="170"/>
    </location>
</feature>
<accession>A0ABU1TUW3</accession>
<dbReference type="Proteomes" id="UP001255185">
    <property type="component" value="Unassembled WGS sequence"/>
</dbReference>
<evidence type="ECO:0000259" key="2">
    <source>
        <dbReference type="Pfam" id="PF20041"/>
    </source>
</evidence>
<keyword evidence="1" id="KW-0732">Signal</keyword>
<evidence type="ECO:0000313" key="4">
    <source>
        <dbReference type="Proteomes" id="UP001255185"/>
    </source>
</evidence>
<organism evidence="3 4">
    <name type="scientific">Flavobacterium arsenatis</name>
    <dbReference type="NCBI Taxonomy" id="1484332"/>
    <lineage>
        <taxon>Bacteria</taxon>
        <taxon>Pseudomonadati</taxon>
        <taxon>Bacteroidota</taxon>
        <taxon>Flavobacteriia</taxon>
        <taxon>Flavobacteriales</taxon>
        <taxon>Flavobacteriaceae</taxon>
        <taxon>Flavobacterium</taxon>
    </lineage>
</organism>
<name>A0ABU1TUW3_9FLAO</name>
<comment type="caution">
    <text evidence="3">The sequence shown here is derived from an EMBL/GenBank/DDBJ whole genome shotgun (WGS) entry which is preliminary data.</text>
</comment>
<proteinExistence type="predicted"/>
<sequence length="666" mass="74530">MKQLLYIILLLPAMASAQSTNQNYVKSTAYKVPTLNGITATDGTGDVTDAKKSVNVTYFDGLGRPMQQVAHRQSGTGTDIVTPIKYDNFGRQTHDYLPLPMGNSNMEYRDNDMLLNTSNLYYAAYHPTDIPHLFSEKRFEDSPLNRVLEQGAPGADWAVNSLSDADHTIKFGYHTNTAGEVKVFRAVATWNPGNGLYDIAFAAAPSPPTYAANQLYKTVTKDENWVTGSSNHTTEEFKNKQGQIVLKRTYNAGQAHDTYYVYDQFGNLTYVIPPLANGSTSTAVLEGLCYQYKYDSRNRLVEKKLPGKQWEFIVYDKLDRVVATGPANSPFSNITAPGWLMTKYDAFSRPILTAWKQATVTGSTRNALQVVYNAATATAISEKRTASSAVNTTINGVAFNYTNVAEPTAGYHLLTINYYDDYDFTTSTGWVPVALPTASLGQDVYYNRTVKPKGLATGSWVRVLETSTLYRDERSYTLYDHKSRPILAFKRNHLVGYDFTFTKYDFEGKVLHNQVSHRRESGSSPLVVNDYYSYTDQGRLLEHKHKINSGTEELIARNEYDALGQLKSKKVGGAVSPTPVGLQKVDYTYNIRGWLKGINDVLSLSQQGDPADLFAFKLNYNTVENSVQGAVEPLYNGNISETFWRTYGDNTLRKYGYVYDDLNRLT</sequence>
<feature type="signal peptide" evidence="1">
    <location>
        <begin position="1"/>
        <end position="17"/>
    </location>
</feature>
<dbReference type="RefSeq" id="WP_310029001.1">
    <property type="nucleotide sequence ID" value="NZ_JAVDVI010000031.1"/>
</dbReference>
<feature type="non-terminal residue" evidence="3">
    <location>
        <position position="666"/>
    </location>
</feature>